<name>A0A0V0ZQY3_9BILA</name>
<dbReference type="AlphaFoldDB" id="A0A0V0ZQY3"/>
<evidence type="ECO:0000313" key="2">
    <source>
        <dbReference type="Proteomes" id="UP000054783"/>
    </source>
</evidence>
<sequence length="79" mass="9139">MDLNSRNTVTKGNQVLQYPAKSYSLQMVEERVVGASSFVVTLVEIFTDMGLFEKRIRFFTFHIFTFTCELENSISVTFQ</sequence>
<comment type="caution">
    <text evidence="1">The sequence shown here is derived from an EMBL/GenBank/DDBJ whole genome shotgun (WGS) entry which is preliminary data.</text>
</comment>
<accession>A0A0V0ZQY3</accession>
<evidence type="ECO:0000313" key="1">
    <source>
        <dbReference type="EMBL" id="KRY14984.1"/>
    </source>
</evidence>
<protein>
    <submittedName>
        <fullName evidence="1">Uncharacterized protein</fullName>
    </submittedName>
</protein>
<organism evidence="1 2">
    <name type="scientific">Trichinella patagoniensis</name>
    <dbReference type="NCBI Taxonomy" id="990121"/>
    <lineage>
        <taxon>Eukaryota</taxon>
        <taxon>Metazoa</taxon>
        <taxon>Ecdysozoa</taxon>
        <taxon>Nematoda</taxon>
        <taxon>Enoplea</taxon>
        <taxon>Dorylaimia</taxon>
        <taxon>Trichinellida</taxon>
        <taxon>Trichinellidae</taxon>
        <taxon>Trichinella</taxon>
    </lineage>
</organism>
<dbReference type="EMBL" id="JYDQ01000104">
    <property type="protein sequence ID" value="KRY14984.1"/>
    <property type="molecule type" value="Genomic_DNA"/>
</dbReference>
<reference evidence="1 2" key="1">
    <citation type="submission" date="2015-01" db="EMBL/GenBank/DDBJ databases">
        <title>Evolution of Trichinella species and genotypes.</title>
        <authorList>
            <person name="Korhonen P.K."/>
            <person name="Edoardo P."/>
            <person name="Giuseppe L.R."/>
            <person name="Gasser R.B."/>
        </authorList>
    </citation>
    <scope>NUCLEOTIDE SEQUENCE [LARGE SCALE GENOMIC DNA]</scope>
    <source>
        <strain evidence="1">ISS2496</strain>
    </source>
</reference>
<proteinExistence type="predicted"/>
<gene>
    <name evidence="1" type="ORF">T12_14603</name>
</gene>
<dbReference type="Proteomes" id="UP000054783">
    <property type="component" value="Unassembled WGS sequence"/>
</dbReference>
<keyword evidence="2" id="KW-1185">Reference proteome</keyword>